<organism evidence="3 4">
    <name type="scientific">Halobacillus amylolyticus</name>
    <dbReference type="NCBI Taxonomy" id="2932259"/>
    <lineage>
        <taxon>Bacteria</taxon>
        <taxon>Bacillati</taxon>
        <taxon>Bacillota</taxon>
        <taxon>Bacilli</taxon>
        <taxon>Bacillales</taxon>
        <taxon>Bacillaceae</taxon>
        <taxon>Halobacillus</taxon>
    </lineage>
</organism>
<geneLocation type="plasmid" evidence="3 4">
    <name>unnamed1</name>
</geneLocation>
<reference evidence="3" key="1">
    <citation type="submission" date="2022-04" db="EMBL/GenBank/DDBJ databases">
        <title>Halobacillus sp. isolated from saltern.</title>
        <authorList>
            <person name="Won M."/>
            <person name="Lee C.-M."/>
            <person name="Woen H.-Y."/>
            <person name="Kwon S.-W."/>
        </authorList>
    </citation>
    <scope>NUCLEOTIDE SEQUENCE</scope>
    <source>
        <strain evidence="3">SSHM10-5</strain>
        <plasmid evidence="3">unnamed1</plasmid>
    </source>
</reference>
<feature type="region of interest" description="Disordered" evidence="1">
    <location>
        <begin position="164"/>
        <end position="192"/>
    </location>
</feature>
<feature type="domain" description="DUF3967" evidence="2">
    <location>
        <begin position="144"/>
        <end position="171"/>
    </location>
</feature>
<protein>
    <submittedName>
        <fullName evidence="3">DUF3967 domain-containing protein</fullName>
    </submittedName>
</protein>
<dbReference type="Proteomes" id="UP000830326">
    <property type="component" value="Plasmid unnamed1"/>
</dbReference>
<evidence type="ECO:0000256" key="1">
    <source>
        <dbReference type="SAM" id="MobiDB-lite"/>
    </source>
</evidence>
<keyword evidence="3" id="KW-0614">Plasmid</keyword>
<dbReference type="Gene3D" id="1.10.1660.10">
    <property type="match status" value="1"/>
</dbReference>
<sequence length="192" mass="22850">MSDDTQKVTIYNASDVASILNLKLSTLRKYANVLHKAGYRFHKNEKGHRGYFDKDVMVMRRLMETKNHPDMTLEQASNAVMSWVQQNDVSPRDTTDVSPEQRYISYDKFREFQEQQEEQMQQMIDLNKELINRLDQQQEYLDNRLQQRDEQLMNAINQTLETKRQIAASSKQEEEEDESKKPGFFKRLFSKE</sequence>
<evidence type="ECO:0000313" key="3">
    <source>
        <dbReference type="EMBL" id="UOR14091.1"/>
    </source>
</evidence>
<name>A0ABY4HH40_9BACI</name>
<dbReference type="Pfam" id="PF13152">
    <property type="entry name" value="DUF3967"/>
    <property type="match status" value="1"/>
</dbReference>
<keyword evidence="4" id="KW-1185">Reference proteome</keyword>
<evidence type="ECO:0000313" key="4">
    <source>
        <dbReference type="Proteomes" id="UP000830326"/>
    </source>
</evidence>
<dbReference type="RefSeq" id="WP_245036183.1">
    <property type="nucleotide sequence ID" value="NZ_CP095076.1"/>
</dbReference>
<dbReference type="InterPro" id="IPR025052">
    <property type="entry name" value="DUF3967"/>
</dbReference>
<gene>
    <name evidence="3" type="ORF">MUO15_21280</name>
</gene>
<dbReference type="SUPFAM" id="SSF46955">
    <property type="entry name" value="Putative DNA-binding domain"/>
    <property type="match status" value="1"/>
</dbReference>
<accession>A0ABY4HH40</accession>
<proteinExistence type="predicted"/>
<evidence type="ECO:0000259" key="2">
    <source>
        <dbReference type="Pfam" id="PF13152"/>
    </source>
</evidence>
<dbReference type="InterPro" id="IPR009061">
    <property type="entry name" value="DNA-bd_dom_put_sf"/>
</dbReference>
<dbReference type="EMBL" id="CP095076">
    <property type="protein sequence ID" value="UOR14091.1"/>
    <property type="molecule type" value="Genomic_DNA"/>
</dbReference>